<dbReference type="GO" id="GO:0006865">
    <property type="term" value="P:amino acid transport"/>
    <property type="evidence" value="ECO:0007669"/>
    <property type="project" value="UniProtKB-KW"/>
</dbReference>
<proteinExistence type="predicted"/>
<keyword evidence="6 7" id="KW-0472">Membrane</keyword>
<gene>
    <name evidence="9" type="ORF">D2962_03705</name>
</gene>
<name>A0A3G2R3D5_9FIRM</name>
<dbReference type="Proteomes" id="UP000280960">
    <property type="component" value="Chromosome"/>
</dbReference>
<evidence type="ECO:0000313" key="9">
    <source>
        <dbReference type="EMBL" id="AYO29835.1"/>
    </source>
</evidence>
<feature type="transmembrane region" description="Helical" evidence="7">
    <location>
        <begin position="20"/>
        <end position="44"/>
    </location>
</feature>
<feature type="domain" description="Amino acid permease/ SLC12A" evidence="8">
    <location>
        <begin position="24"/>
        <end position="396"/>
    </location>
</feature>
<dbReference type="KEGG" id="bacg:D2962_03705"/>
<feature type="transmembrane region" description="Helical" evidence="7">
    <location>
        <begin position="89"/>
        <end position="108"/>
    </location>
</feature>
<feature type="transmembrane region" description="Helical" evidence="7">
    <location>
        <begin position="244"/>
        <end position="265"/>
    </location>
</feature>
<evidence type="ECO:0000256" key="1">
    <source>
        <dbReference type="ARBA" id="ARBA00004141"/>
    </source>
</evidence>
<dbReference type="Pfam" id="PF00324">
    <property type="entry name" value="AA_permease"/>
    <property type="match status" value="1"/>
</dbReference>
<evidence type="ECO:0000256" key="7">
    <source>
        <dbReference type="SAM" id="Phobius"/>
    </source>
</evidence>
<feature type="transmembrane region" description="Helical" evidence="7">
    <location>
        <begin position="466"/>
        <end position="485"/>
    </location>
</feature>
<feature type="transmembrane region" description="Helical" evidence="7">
    <location>
        <begin position="437"/>
        <end position="460"/>
    </location>
</feature>
<reference evidence="9 10" key="1">
    <citation type="submission" date="2018-10" db="EMBL/GenBank/DDBJ databases">
        <authorList>
            <person name="Zhang X."/>
        </authorList>
    </citation>
    <scope>NUCLEOTIDE SEQUENCE [LARGE SCALE GENOMIC DNA]</scope>
    <source>
        <strain evidence="9 10">SK-G1</strain>
    </source>
</reference>
<organism evidence="9 10">
    <name type="scientific">Biomaibacter acetigenes</name>
    <dbReference type="NCBI Taxonomy" id="2316383"/>
    <lineage>
        <taxon>Bacteria</taxon>
        <taxon>Bacillati</taxon>
        <taxon>Bacillota</taxon>
        <taxon>Clostridia</taxon>
        <taxon>Thermosediminibacterales</taxon>
        <taxon>Tepidanaerobacteraceae</taxon>
        <taxon>Biomaibacter</taxon>
    </lineage>
</organism>
<evidence type="ECO:0000256" key="2">
    <source>
        <dbReference type="ARBA" id="ARBA00022448"/>
    </source>
</evidence>
<feature type="transmembrane region" description="Helical" evidence="7">
    <location>
        <begin position="128"/>
        <end position="146"/>
    </location>
</feature>
<dbReference type="AlphaFoldDB" id="A0A3G2R3D5"/>
<evidence type="ECO:0000256" key="3">
    <source>
        <dbReference type="ARBA" id="ARBA00022692"/>
    </source>
</evidence>
<evidence type="ECO:0000256" key="5">
    <source>
        <dbReference type="ARBA" id="ARBA00022989"/>
    </source>
</evidence>
<dbReference type="Gene3D" id="1.20.1740.10">
    <property type="entry name" value="Amino acid/polyamine transporter I"/>
    <property type="match status" value="1"/>
</dbReference>
<keyword evidence="3 7" id="KW-0812">Transmembrane</keyword>
<feature type="transmembrane region" description="Helical" evidence="7">
    <location>
        <begin position="202"/>
        <end position="224"/>
    </location>
</feature>
<keyword evidence="2" id="KW-0813">Transport</keyword>
<comment type="subcellular location">
    <subcellularLocation>
        <location evidence="1">Membrane</location>
        <topology evidence="1">Multi-pass membrane protein</topology>
    </subcellularLocation>
</comment>
<evidence type="ECO:0000313" key="10">
    <source>
        <dbReference type="Proteomes" id="UP000280960"/>
    </source>
</evidence>
<feature type="transmembrane region" description="Helical" evidence="7">
    <location>
        <begin position="364"/>
        <end position="387"/>
    </location>
</feature>
<sequence length="494" mass="53524">MIEGGLTLQKSKITGERLSLGQYIMMGVGGIIGAGFFLASGLAIRLSGPAVILNYGLSAFVMCRVFCALGEMTTSNPAAGSFRVYTQDYLGKAAGFMSGWIYWIAGVLVMSSEVTASGIFTRYWFSRVPLWLFTLIYSVMVVYLNFKGTKEFGAVEAWFSFIKVGALAAMILVGLGVILTHFQSPTVGIENFYAGGGFFAGGIRGFFGAMLMSLIPFGGIEVAAMAASSVENPRKNVPKGIHSIFFILIGLYLISLTILLILTPWNRIPTNASPFVAMFTYVRVPYIDSILNFVILTAALTTMNAAMFGVTRVLFSLGQGEWAPSIFTKENSHGVPVYALGVSSIGLTLAVVLSYLLPRDVYEYITSAAGFMQFFNWGIILLAYIAFLKKRRVSSSGVRVPEMAPETAAIYPGSVAATGTSKKYVGHTREFPAGIKVINPVSTSWAAFVLLAVILSSPLLIAKQRISVLIAMGVILFLVIGYKIGDRFHIFTRW</sequence>
<dbReference type="GO" id="GO:0016020">
    <property type="term" value="C:membrane"/>
    <property type="evidence" value="ECO:0007669"/>
    <property type="project" value="UniProtKB-SubCell"/>
</dbReference>
<evidence type="ECO:0000259" key="8">
    <source>
        <dbReference type="Pfam" id="PF00324"/>
    </source>
</evidence>
<dbReference type="EMBL" id="CP033169">
    <property type="protein sequence ID" value="AYO29835.1"/>
    <property type="molecule type" value="Genomic_DNA"/>
</dbReference>
<keyword evidence="4" id="KW-0029">Amino-acid transport</keyword>
<feature type="transmembrane region" description="Helical" evidence="7">
    <location>
        <begin position="290"/>
        <end position="315"/>
    </location>
</feature>
<protein>
    <submittedName>
        <fullName evidence="9">Amino acid permease</fullName>
    </submittedName>
</protein>
<feature type="transmembrane region" description="Helical" evidence="7">
    <location>
        <begin position="158"/>
        <end position="182"/>
    </location>
</feature>
<accession>A0A3G2R3D5</accession>
<dbReference type="GO" id="GO:0055085">
    <property type="term" value="P:transmembrane transport"/>
    <property type="evidence" value="ECO:0007669"/>
    <property type="project" value="InterPro"/>
</dbReference>
<keyword evidence="10" id="KW-1185">Reference proteome</keyword>
<dbReference type="PANTHER" id="PTHR43495:SF5">
    <property type="entry name" value="GAMMA-AMINOBUTYRIC ACID PERMEASE"/>
    <property type="match status" value="1"/>
</dbReference>
<evidence type="ECO:0000256" key="4">
    <source>
        <dbReference type="ARBA" id="ARBA00022970"/>
    </source>
</evidence>
<dbReference type="PANTHER" id="PTHR43495">
    <property type="entry name" value="GABA PERMEASE"/>
    <property type="match status" value="1"/>
</dbReference>
<feature type="transmembrane region" description="Helical" evidence="7">
    <location>
        <begin position="335"/>
        <end position="358"/>
    </location>
</feature>
<evidence type="ECO:0000256" key="6">
    <source>
        <dbReference type="ARBA" id="ARBA00023136"/>
    </source>
</evidence>
<dbReference type="InterPro" id="IPR004841">
    <property type="entry name" value="AA-permease/SLC12A_dom"/>
</dbReference>
<keyword evidence="5 7" id="KW-1133">Transmembrane helix</keyword>
<feature type="transmembrane region" description="Helical" evidence="7">
    <location>
        <begin position="50"/>
        <end position="69"/>
    </location>
</feature>